<dbReference type="InterPro" id="IPR013083">
    <property type="entry name" value="Znf_RING/FYVE/PHD"/>
</dbReference>
<keyword evidence="7" id="KW-1185">Reference proteome</keyword>
<evidence type="ECO:0000256" key="3">
    <source>
        <dbReference type="ARBA" id="ARBA00022833"/>
    </source>
</evidence>
<protein>
    <recommendedName>
        <fullName evidence="5">RING-type domain-containing protein</fullName>
    </recommendedName>
</protein>
<evidence type="ECO:0000313" key="6">
    <source>
        <dbReference type="EMBL" id="CAB1454666.1"/>
    </source>
</evidence>
<gene>
    <name evidence="6" type="ORF">PLEPLA_LOCUS42433</name>
</gene>
<proteinExistence type="predicted"/>
<dbReference type="Gene3D" id="3.30.40.10">
    <property type="entry name" value="Zinc/RING finger domain, C3HC4 (zinc finger)"/>
    <property type="match status" value="1"/>
</dbReference>
<dbReference type="InterPro" id="IPR001841">
    <property type="entry name" value="Znf_RING"/>
</dbReference>
<name>A0A9N7Z8M3_PLEPL</name>
<evidence type="ECO:0000256" key="1">
    <source>
        <dbReference type="ARBA" id="ARBA00022723"/>
    </source>
</evidence>
<keyword evidence="3" id="KW-0862">Zinc</keyword>
<reference evidence="6" key="1">
    <citation type="submission" date="2020-03" db="EMBL/GenBank/DDBJ databases">
        <authorList>
            <person name="Weist P."/>
        </authorList>
    </citation>
    <scope>NUCLEOTIDE SEQUENCE</scope>
</reference>
<organism evidence="6 7">
    <name type="scientific">Pleuronectes platessa</name>
    <name type="common">European plaice</name>
    <dbReference type="NCBI Taxonomy" id="8262"/>
    <lineage>
        <taxon>Eukaryota</taxon>
        <taxon>Metazoa</taxon>
        <taxon>Chordata</taxon>
        <taxon>Craniata</taxon>
        <taxon>Vertebrata</taxon>
        <taxon>Euteleostomi</taxon>
        <taxon>Actinopterygii</taxon>
        <taxon>Neopterygii</taxon>
        <taxon>Teleostei</taxon>
        <taxon>Neoteleostei</taxon>
        <taxon>Acanthomorphata</taxon>
        <taxon>Carangaria</taxon>
        <taxon>Pleuronectiformes</taxon>
        <taxon>Pleuronectoidei</taxon>
        <taxon>Pleuronectidae</taxon>
        <taxon>Pleuronectes</taxon>
    </lineage>
</organism>
<dbReference type="GO" id="GO:0016567">
    <property type="term" value="P:protein ubiquitination"/>
    <property type="evidence" value="ECO:0007669"/>
    <property type="project" value="TreeGrafter"/>
</dbReference>
<evidence type="ECO:0000259" key="5">
    <source>
        <dbReference type="PROSITE" id="PS50089"/>
    </source>
</evidence>
<dbReference type="SUPFAM" id="SSF57850">
    <property type="entry name" value="RING/U-box"/>
    <property type="match status" value="1"/>
</dbReference>
<accession>A0A9N7Z8M3</accession>
<keyword evidence="1" id="KW-0479">Metal-binding</keyword>
<dbReference type="GO" id="GO:0061630">
    <property type="term" value="F:ubiquitin protein ligase activity"/>
    <property type="evidence" value="ECO:0007669"/>
    <property type="project" value="TreeGrafter"/>
</dbReference>
<sequence length="125" mass="14477">MFNSEVHECVVCCHQFSRSNRIPRALHCRHTFCILCLEKLCRQEITMQTIPCPLCRWITCTPADLTLSDALYIDTEIWSHITEHEQEESEDLPVVLNDAKTPVKSKLSDSRHSTLKKLISFLKGY</sequence>
<dbReference type="Proteomes" id="UP001153269">
    <property type="component" value="Unassembled WGS sequence"/>
</dbReference>
<dbReference type="InterPro" id="IPR017907">
    <property type="entry name" value="Znf_RING_CS"/>
</dbReference>
<dbReference type="PANTHER" id="PTHR22791">
    <property type="entry name" value="RING-TYPE DOMAIN-CONTAINING PROTEIN"/>
    <property type="match status" value="1"/>
</dbReference>
<dbReference type="PROSITE" id="PS00518">
    <property type="entry name" value="ZF_RING_1"/>
    <property type="match status" value="1"/>
</dbReference>
<dbReference type="GO" id="GO:0008270">
    <property type="term" value="F:zinc ion binding"/>
    <property type="evidence" value="ECO:0007669"/>
    <property type="project" value="UniProtKB-KW"/>
</dbReference>
<comment type="caution">
    <text evidence="6">The sequence shown here is derived from an EMBL/GenBank/DDBJ whole genome shotgun (WGS) entry which is preliminary data.</text>
</comment>
<evidence type="ECO:0000313" key="7">
    <source>
        <dbReference type="Proteomes" id="UP001153269"/>
    </source>
</evidence>
<dbReference type="EMBL" id="CADEAL010004222">
    <property type="protein sequence ID" value="CAB1454666.1"/>
    <property type="molecule type" value="Genomic_DNA"/>
</dbReference>
<feature type="domain" description="RING-type" evidence="5">
    <location>
        <begin position="9"/>
        <end position="56"/>
    </location>
</feature>
<evidence type="ECO:0000256" key="4">
    <source>
        <dbReference type="PROSITE-ProRule" id="PRU00175"/>
    </source>
</evidence>
<dbReference type="PANTHER" id="PTHR22791:SF31">
    <property type="entry name" value="IM:7152348"/>
    <property type="match status" value="1"/>
</dbReference>
<keyword evidence="2 4" id="KW-0863">Zinc-finger</keyword>
<dbReference type="AlphaFoldDB" id="A0A9N7Z8M3"/>
<dbReference type="PROSITE" id="PS50089">
    <property type="entry name" value="ZF_RING_2"/>
    <property type="match status" value="1"/>
</dbReference>
<evidence type="ECO:0000256" key="2">
    <source>
        <dbReference type="ARBA" id="ARBA00022771"/>
    </source>
</evidence>
<dbReference type="InterPro" id="IPR051435">
    <property type="entry name" value="RING_finger_E3_ubiq-ligases"/>
</dbReference>
<dbReference type="SMART" id="SM00184">
    <property type="entry name" value="RING"/>
    <property type="match status" value="1"/>
</dbReference>